<feature type="transmembrane region" description="Helical" evidence="1">
    <location>
        <begin position="81"/>
        <end position="102"/>
    </location>
</feature>
<protein>
    <submittedName>
        <fullName evidence="2">Uncharacterized protein</fullName>
    </submittedName>
</protein>
<accession>A0A6C0EIL9</accession>
<evidence type="ECO:0000256" key="1">
    <source>
        <dbReference type="SAM" id="Phobius"/>
    </source>
</evidence>
<feature type="transmembrane region" description="Helical" evidence="1">
    <location>
        <begin position="53"/>
        <end position="74"/>
    </location>
</feature>
<organism evidence="2">
    <name type="scientific">viral metagenome</name>
    <dbReference type="NCBI Taxonomy" id="1070528"/>
    <lineage>
        <taxon>unclassified sequences</taxon>
        <taxon>metagenomes</taxon>
        <taxon>organismal metagenomes</taxon>
    </lineage>
</organism>
<evidence type="ECO:0000313" key="2">
    <source>
        <dbReference type="EMBL" id="QHT28129.1"/>
    </source>
</evidence>
<dbReference type="AlphaFoldDB" id="A0A6C0EIL9"/>
<keyword evidence="1" id="KW-0472">Membrane</keyword>
<proteinExistence type="predicted"/>
<name>A0A6C0EIL9_9ZZZZ</name>
<sequence length="128" mass="14818">MKIAKTIRSLCTPAYIYFFISMFALVLMLTQNMMGESDRYCLGVYSCPSQNNASIFIAKILYIVFWTFILNSICKTGFTGISWFLVLFPFIFMFVALGIMILRGQHLEGMHNMDHKNMMPPVEEEEDQ</sequence>
<reference evidence="2" key="1">
    <citation type="journal article" date="2020" name="Nature">
        <title>Giant virus diversity and host interactions through global metagenomics.</title>
        <authorList>
            <person name="Schulz F."/>
            <person name="Roux S."/>
            <person name="Paez-Espino D."/>
            <person name="Jungbluth S."/>
            <person name="Walsh D.A."/>
            <person name="Denef V.J."/>
            <person name="McMahon K.D."/>
            <person name="Konstantinidis K.T."/>
            <person name="Eloe-Fadrosh E.A."/>
            <person name="Kyrpides N.C."/>
            <person name="Woyke T."/>
        </authorList>
    </citation>
    <scope>NUCLEOTIDE SEQUENCE</scope>
    <source>
        <strain evidence="2">GVMAG-M-3300001348-25</strain>
    </source>
</reference>
<feature type="transmembrane region" description="Helical" evidence="1">
    <location>
        <begin position="12"/>
        <end position="33"/>
    </location>
</feature>
<dbReference type="EMBL" id="MN738852">
    <property type="protein sequence ID" value="QHT28129.1"/>
    <property type="molecule type" value="Genomic_DNA"/>
</dbReference>
<keyword evidence="1" id="KW-0812">Transmembrane</keyword>
<keyword evidence="1" id="KW-1133">Transmembrane helix</keyword>